<dbReference type="InterPro" id="IPR008920">
    <property type="entry name" value="TF_FadR/GntR_C"/>
</dbReference>
<dbReference type="InterPro" id="IPR036388">
    <property type="entry name" value="WH-like_DNA-bd_sf"/>
</dbReference>
<dbReference type="EMBL" id="BDQX01000171">
    <property type="protein sequence ID" value="GBG08635.1"/>
    <property type="molecule type" value="Genomic_DNA"/>
</dbReference>
<dbReference type="AlphaFoldDB" id="A0A2R5ER82"/>
<dbReference type="SMART" id="SM00345">
    <property type="entry name" value="HTH_GNTR"/>
    <property type="match status" value="1"/>
</dbReference>
<dbReference type="SMART" id="SM00895">
    <property type="entry name" value="FCD"/>
    <property type="match status" value="1"/>
</dbReference>
<dbReference type="PANTHER" id="PTHR43537">
    <property type="entry name" value="TRANSCRIPTIONAL REGULATOR, GNTR FAMILY"/>
    <property type="match status" value="1"/>
</dbReference>
<keyword evidence="2" id="KW-0238">DNA-binding</keyword>
<evidence type="ECO:0000259" key="4">
    <source>
        <dbReference type="PROSITE" id="PS50949"/>
    </source>
</evidence>
<evidence type="ECO:0000256" key="2">
    <source>
        <dbReference type="ARBA" id="ARBA00023125"/>
    </source>
</evidence>
<dbReference type="InterPro" id="IPR000524">
    <property type="entry name" value="Tscrpt_reg_HTH_GntR"/>
</dbReference>
<dbReference type="GO" id="GO:0003677">
    <property type="term" value="F:DNA binding"/>
    <property type="evidence" value="ECO:0007669"/>
    <property type="project" value="UniProtKB-KW"/>
</dbReference>
<evidence type="ECO:0000313" key="6">
    <source>
        <dbReference type="Proteomes" id="UP000245202"/>
    </source>
</evidence>
<comment type="caution">
    <text evidence="5">The sequence shown here is derived from an EMBL/GenBank/DDBJ whole genome shotgun (WGS) entry which is preliminary data.</text>
</comment>
<dbReference type="PANTHER" id="PTHR43537:SF24">
    <property type="entry name" value="GLUCONATE OPERON TRANSCRIPTIONAL REPRESSOR"/>
    <property type="match status" value="1"/>
</dbReference>
<evidence type="ECO:0000256" key="3">
    <source>
        <dbReference type="ARBA" id="ARBA00023163"/>
    </source>
</evidence>
<dbReference type="Gene3D" id="1.10.10.10">
    <property type="entry name" value="Winged helix-like DNA-binding domain superfamily/Winged helix DNA-binding domain"/>
    <property type="match status" value="1"/>
</dbReference>
<keyword evidence="1" id="KW-0805">Transcription regulation</keyword>
<dbReference type="CDD" id="cd07377">
    <property type="entry name" value="WHTH_GntR"/>
    <property type="match status" value="1"/>
</dbReference>
<dbReference type="Gene3D" id="1.20.120.530">
    <property type="entry name" value="GntR ligand-binding domain-like"/>
    <property type="match status" value="1"/>
</dbReference>
<evidence type="ECO:0000313" key="5">
    <source>
        <dbReference type="EMBL" id="GBG08635.1"/>
    </source>
</evidence>
<dbReference type="Pfam" id="PF00392">
    <property type="entry name" value="GntR"/>
    <property type="match status" value="1"/>
</dbReference>
<dbReference type="SUPFAM" id="SSF48008">
    <property type="entry name" value="GntR ligand-binding domain-like"/>
    <property type="match status" value="1"/>
</dbReference>
<organism evidence="5 6">
    <name type="scientific">Paenibacillus agaridevorans</name>
    <dbReference type="NCBI Taxonomy" id="171404"/>
    <lineage>
        <taxon>Bacteria</taxon>
        <taxon>Bacillati</taxon>
        <taxon>Bacillota</taxon>
        <taxon>Bacilli</taxon>
        <taxon>Bacillales</taxon>
        <taxon>Paenibacillaceae</taxon>
        <taxon>Paenibacillus</taxon>
    </lineage>
</organism>
<dbReference type="Proteomes" id="UP000245202">
    <property type="component" value="Unassembled WGS sequence"/>
</dbReference>
<feature type="domain" description="HTH gntR-type" evidence="4">
    <location>
        <begin position="12"/>
        <end position="79"/>
    </location>
</feature>
<dbReference type="SUPFAM" id="SSF46785">
    <property type="entry name" value="Winged helix' DNA-binding domain"/>
    <property type="match status" value="1"/>
</dbReference>
<name>A0A2R5ER82_9BACL</name>
<sequence>MKMTKQNIMEKQNISEDLVQLIKQQIIEGELNPGDRIVETKFAKDLGISQTPVREAIRQLSGEGVVVIVPNKGPMVRELNMQDVFEIYSLRAVYEGLAIRLAIRNASDQDIQELESVYEDMKRKMNDDEVPSLLEESLYIHQSIIRLSKHERLIRMYKTISFQIALVNRILGRASTKQKEVEQHWELIDAMRRRDPDHAEGVMREHIHRSYQEFADMKEVDGTLFDEHSWF</sequence>
<proteinExistence type="predicted"/>
<dbReference type="InterPro" id="IPR011711">
    <property type="entry name" value="GntR_C"/>
</dbReference>
<keyword evidence="6" id="KW-1185">Reference proteome</keyword>
<dbReference type="GO" id="GO:0003700">
    <property type="term" value="F:DNA-binding transcription factor activity"/>
    <property type="evidence" value="ECO:0007669"/>
    <property type="project" value="InterPro"/>
</dbReference>
<dbReference type="InterPro" id="IPR036390">
    <property type="entry name" value="WH_DNA-bd_sf"/>
</dbReference>
<protein>
    <recommendedName>
        <fullName evidence="4">HTH gntR-type domain-containing protein</fullName>
    </recommendedName>
</protein>
<keyword evidence="3" id="KW-0804">Transcription</keyword>
<dbReference type="PROSITE" id="PS50949">
    <property type="entry name" value="HTH_GNTR"/>
    <property type="match status" value="1"/>
</dbReference>
<evidence type="ECO:0000256" key="1">
    <source>
        <dbReference type="ARBA" id="ARBA00023015"/>
    </source>
</evidence>
<gene>
    <name evidence="5" type="ORF">PAT3040_03223</name>
</gene>
<reference evidence="5 6" key="1">
    <citation type="submission" date="2017-08" db="EMBL/GenBank/DDBJ databases">
        <title>Substantial Increase in Enzyme Production by Combined Drug-Resistance Mutations in Paenibacillus agaridevorans.</title>
        <authorList>
            <person name="Tanaka Y."/>
            <person name="Funane K."/>
            <person name="Hosaka T."/>
            <person name="Shiwa Y."/>
            <person name="Fujita N."/>
            <person name="Miyazaki T."/>
            <person name="Yoshikawa H."/>
            <person name="Murakami K."/>
            <person name="Kasahara K."/>
            <person name="Inaoka T."/>
            <person name="Hiraga Y."/>
            <person name="Ochi K."/>
        </authorList>
    </citation>
    <scope>NUCLEOTIDE SEQUENCE [LARGE SCALE GENOMIC DNA]</scope>
    <source>
        <strain evidence="5 6">T-3040</strain>
    </source>
</reference>
<dbReference type="Pfam" id="PF07729">
    <property type="entry name" value="FCD"/>
    <property type="match status" value="1"/>
</dbReference>
<accession>A0A2R5ER82</accession>